<dbReference type="CDD" id="cd07718">
    <property type="entry name" value="RNaseZ_ELAC1_ELAC2-C-term-like_MBL-fold"/>
    <property type="match status" value="1"/>
</dbReference>
<protein>
    <recommendedName>
        <fullName evidence="4">ribonuclease Z</fullName>
        <ecNumber evidence="4">3.1.26.11</ecNumber>
    </recommendedName>
</protein>
<evidence type="ECO:0000256" key="6">
    <source>
        <dbReference type="ARBA" id="ARBA00022722"/>
    </source>
</evidence>
<dbReference type="SUPFAM" id="SSF56281">
    <property type="entry name" value="Metallo-hydrolase/oxidoreductase"/>
    <property type="match status" value="2"/>
</dbReference>
<feature type="domain" description="tRNase Z endonuclease" evidence="12">
    <location>
        <begin position="6"/>
        <end position="68"/>
    </location>
</feature>
<evidence type="ECO:0000313" key="13">
    <source>
        <dbReference type="EMBL" id="PLB44626.1"/>
    </source>
</evidence>
<reference evidence="13 14" key="1">
    <citation type="submission" date="2016-12" db="EMBL/GenBank/DDBJ databases">
        <title>The genomes of Aspergillus section Nigri reveals drivers in fungal speciation.</title>
        <authorList>
            <consortium name="DOE Joint Genome Institute"/>
            <person name="Vesth T.C."/>
            <person name="Nybo J."/>
            <person name="Theobald S."/>
            <person name="Brandl J."/>
            <person name="Frisvad J.C."/>
            <person name="Nielsen K.F."/>
            <person name="Lyhne E.K."/>
            <person name="Kogle M.E."/>
            <person name="Kuo A."/>
            <person name="Riley R."/>
            <person name="Clum A."/>
            <person name="Nolan M."/>
            <person name="Lipzen A."/>
            <person name="Salamov A."/>
            <person name="Henrissat B."/>
            <person name="Wiebenga A."/>
            <person name="De Vries R.P."/>
            <person name="Grigoriev I.V."/>
            <person name="Mortensen U.H."/>
            <person name="Andersen M.R."/>
            <person name="Baker S.E."/>
        </authorList>
    </citation>
    <scope>NUCLEOTIDE SEQUENCE [LARGE SCALE GENOMIC DNA]</scope>
    <source>
        <strain evidence="13 14">IBT 23096</strain>
    </source>
</reference>
<feature type="region of interest" description="Disordered" evidence="11">
    <location>
        <begin position="474"/>
        <end position="501"/>
    </location>
</feature>
<comment type="cofactor">
    <cofactor evidence="2">
        <name>Zn(2+)</name>
        <dbReference type="ChEBI" id="CHEBI:29105"/>
    </cofactor>
</comment>
<dbReference type="OrthoDB" id="527344at2759"/>
<dbReference type="AlphaFoldDB" id="A0A2I2FVM7"/>
<dbReference type="GO" id="GO:0005739">
    <property type="term" value="C:mitochondrion"/>
    <property type="evidence" value="ECO:0007669"/>
    <property type="project" value="TreeGrafter"/>
</dbReference>
<feature type="compositionally biased region" description="Basic residues" evidence="11">
    <location>
        <begin position="990"/>
        <end position="1003"/>
    </location>
</feature>
<dbReference type="GeneID" id="36557877"/>
<comment type="similarity">
    <text evidence="3">Belongs to the RNase Z family.</text>
</comment>
<dbReference type="Pfam" id="PF13691">
    <property type="entry name" value="Lactamase_B_4"/>
    <property type="match status" value="1"/>
</dbReference>
<feature type="compositionally biased region" description="Basic and acidic residues" evidence="11">
    <location>
        <begin position="211"/>
        <end position="234"/>
    </location>
</feature>
<evidence type="ECO:0000313" key="14">
    <source>
        <dbReference type="Proteomes" id="UP000234275"/>
    </source>
</evidence>
<evidence type="ECO:0000256" key="11">
    <source>
        <dbReference type="SAM" id="MobiDB-lite"/>
    </source>
</evidence>
<evidence type="ECO:0000256" key="10">
    <source>
        <dbReference type="ARBA" id="ARBA00022833"/>
    </source>
</evidence>
<evidence type="ECO:0000256" key="7">
    <source>
        <dbReference type="ARBA" id="ARBA00022723"/>
    </source>
</evidence>
<dbReference type="InterPro" id="IPR027794">
    <property type="entry name" value="tRNase_Z_dom"/>
</dbReference>
<dbReference type="InterPro" id="IPR047151">
    <property type="entry name" value="RNZ2-like"/>
</dbReference>
<evidence type="ECO:0000256" key="5">
    <source>
        <dbReference type="ARBA" id="ARBA00022694"/>
    </source>
</evidence>
<feature type="compositionally biased region" description="Low complexity" evidence="11">
    <location>
        <begin position="191"/>
        <end position="207"/>
    </location>
</feature>
<feature type="compositionally biased region" description="Low complexity" evidence="11">
    <location>
        <begin position="1031"/>
        <end position="1046"/>
    </location>
</feature>
<accession>A0A2I2FVM7</accession>
<organism evidence="13 14">
    <name type="scientific">Aspergillus steynii IBT 23096</name>
    <dbReference type="NCBI Taxonomy" id="1392250"/>
    <lineage>
        <taxon>Eukaryota</taxon>
        <taxon>Fungi</taxon>
        <taxon>Dikarya</taxon>
        <taxon>Ascomycota</taxon>
        <taxon>Pezizomycotina</taxon>
        <taxon>Eurotiomycetes</taxon>
        <taxon>Eurotiomycetidae</taxon>
        <taxon>Eurotiales</taxon>
        <taxon>Aspergillaceae</taxon>
        <taxon>Aspergillus</taxon>
        <taxon>Aspergillus subgen. Circumdati</taxon>
    </lineage>
</organism>
<sequence>MKVHYQVVTTPTADTPGTSLILNFPDKRYFFGQLSEGTQRACGERGIRLPYLTDAFITGRSEWKNNGGLIGIILTLADTLGNSNAAQEASIREKAERRAQEGKAEHGMALAVHDGETVVQRGTLTLHGAPNLAHTLTTARRFVFRQGMPVFAKEYGSESRPKDASVGAEDPFKQPAWSDNNIKVWALPIRPSSQPQSEEPSSGSPQSPRKRSLDEFQESKTEQPELDSRTKDQITRQSIITDMFNSSWRMDALVETPLAEVQMPAAMFVRNPETKSFDLYKGPAPGSDEPLPDIKVFVRQPWPGAAVEKIPPTSPCDEALSYVVRNHDFRGKFDPKKALECGVKPGADFGKLTQGETVLSQDGKVVTPDMVLGPPRLGKGVAIIDLPSADYVENLVNRPEWNSPSVATNLEAFVWILGPGVGEHPKLREFVARMSHCKHTVSSTDYNPNYLSMRGVSGSQVRMARIRRENHPIPIHDNVTLPQPGTSTAKPTTTTEARKNSSFEPLEPGLLIDVEPNFKINHSEVAPRFNALSAAQNMPVAVEKRLATIRKRVQKHDFQSRLDSFRQNLPGCDAEVITLGTGSSVPSRYRNVSSTLVRVPGFGYYLLDCGENTLGQLKRVFEPEQLREVLQNLRAIWISHLHADHHLGTASVIRAWYQENYPNGAPQTSEIETDMSKILKEKRLFLVSEKMMVEWLEEYAGVEDYGFGKIVPLRPDTFLEDGVYQTRLTYRHCRADGSYPGYDTDGGEPETTTLSFNEKLSPLAPLLREATGLSEILTAKVAHCKGARAVSLVFPDGFKVSFSGDCRPSPSFASIGLGSTVMIHEATFQNDMAGSALAKKHSTAAEAIEVGRLMQARSIILTHFSQRYQKISHVERDNPRLVVKDGEQTDQAPEQLEELDDEDPSMAQGRDCMPPVQFDSNFKPQQRPVNVPVVGAFDYMRIRIGDMPITQAYAPAIDKLSQIFERVSAEESEKHKQELELQAAEIMRQKAAKHAKHSKKGKKGKEAVEAPEPAPPAPATDVDKKPEPKHSAWSASESESGWSTSGDEADLEPRPVTPRRKSTPTSYSPPMTRSRSKKSRA</sequence>
<keyword evidence="8" id="KW-0255">Endonuclease</keyword>
<keyword evidence="5" id="KW-0819">tRNA processing</keyword>
<keyword evidence="14" id="KW-1185">Reference proteome</keyword>
<dbReference type="Proteomes" id="UP000234275">
    <property type="component" value="Unassembled WGS sequence"/>
</dbReference>
<proteinExistence type="inferred from homology"/>
<keyword evidence="10" id="KW-0862">Zinc</keyword>
<comment type="catalytic activity">
    <reaction evidence="1">
        <text>Endonucleolytic cleavage of RNA, removing extra 3' nucleotides from tRNA precursor, generating 3' termini of tRNAs. A 3'-hydroxy group is left at the tRNA terminus and a 5'-phosphoryl group is left at the trailer molecule.</text>
        <dbReference type="EC" id="3.1.26.11"/>
    </reaction>
</comment>
<dbReference type="Gene3D" id="3.60.15.10">
    <property type="entry name" value="Ribonuclease Z/Hydroxyacylglutathione hydrolase-like"/>
    <property type="match status" value="2"/>
</dbReference>
<evidence type="ECO:0000256" key="3">
    <source>
        <dbReference type="ARBA" id="ARBA00007823"/>
    </source>
</evidence>
<dbReference type="PANTHER" id="PTHR12553">
    <property type="entry name" value="ZINC PHOSPHODIESTERASE ELAC PROTEIN 2"/>
    <property type="match status" value="1"/>
</dbReference>
<evidence type="ECO:0000256" key="2">
    <source>
        <dbReference type="ARBA" id="ARBA00001947"/>
    </source>
</evidence>
<feature type="region of interest" description="Disordered" evidence="11">
    <location>
        <begin position="191"/>
        <end position="234"/>
    </location>
</feature>
<name>A0A2I2FVM7_9EURO</name>
<keyword evidence="7" id="KW-0479">Metal-binding</keyword>
<evidence type="ECO:0000256" key="9">
    <source>
        <dbReference type="ARBA" id="ARBA00022801"/>
    </source>
</evidence>
<keyword evidence="6" id="KW-0540">Nuclease</keyword>
<comment type="caution">
    <text evidence="13">The sequence shown here is derived from an EMBL/GenBank/DDBJ whole genome shotgun (WGS) entry which is preliminary data.</text>
</comment>
<evidence type="ECO:0000256" key="4">
    <source>
        <dbReference type="ARBA" id="ARBA00012477"/>
    </source>
</evidence>
<feature type="region of interest" description="Disordered" evidence="11">
    <location>
        <begin position="988"/>
        <end position="1081"/>
    </location>
</feature>
<dbReference type="EMBL" id="MSFO01000009">
    <property type="protein sequence ID" value="PLB44626.1"/>
    <property type="molecule type" value="Genomic_DNA"/>
</dbReference>
<feature type="compositionally biased region" description="Basic and acidic residues" evidence="11">
    <location>
        <begin position="1021"/>
        <end position="1030"/>
    </location>
</feature>
<dbReference type="STRING" id="1392250.A0A2I2FVM7"/>
<evidence type="ECO:0000256" key="1">
    <source>
        <dbReference type="ARBA" id="ARBA00000402"/>
    </source>
</evidence>
<dbReference type="GO" id="GO:0042781">
    <property type="term" value="F:3'-tRNA processing endoribonuclease activity"/>
    <property type="evidence" value="ECO:0007669"/>
    <property type="project" value="UniProtKB-EC"/>
</dbReference>
<keyword evidence="9" id="KW-0378">Hydrolase</keyword>
<feature type="compositionally biased region" description="Polar residues" evidence="11">
    <location>
        <begin position="1063"/>
        <end position="1073"/>
    </location>
</feature>
<gene>
    <name evidence="13" type="ORF">P170DRAFT_440878</name>
</gene>
<feature type="compositionally biased region" description="Low complexity" evidence="11">
    <location>
        <begin position="486"/>
        <end position="495"/>
    </location>
</feature>
<dbReference type="EC" id="3.1.26.11" evidence="4"/>
<dbReference type="GO" id="GO:0046872">
    <property type="term" value="F:metal ion binding"/>
    <property type="evidence" value="ECO:0007669"/>
    <property type="project" value="UniProtKB-KW"/>
</dbReference>
<feature type="region of interest" description="Disordered" evidence="11">
    <location>
        <begin position="154"/>
        <end position="177"/>
    </location>
</feature>
<dbReference type="RefSeq" id="XP_024699928.1">
    <property type="nucleotide sequence ID" value="XM_024850178.1"/>
</dbReference>
<evidence type="ECO:0000259" key="12">
    <source>
        <dbReference type="Pfam" id="PF13691"/>
    </source>
</evidence>
<dbReference type="VEuPathDB" id="FungiDB:P170DRAFT_440878"/>
<evidence type="ECO:0000256" key="8">
    <source>
        <dbReference type="ARBA" id="ARBA00022759"/>
    </source>
</evidence>
<dbReference type="PANTHER" id="PTHR12553:SF49">
    <property type="entry name" value="ZINC PHOSPHODIESTERASE ELAC PROTEIN 2"/>
    <property type="match status" value="1"/>
</dbReference>
<dbReference type="GO" id="GO:1990180">
    <property type="term" value="P:mitochondrial tRNA 3'-end processing"/>
    <property type="evidence" value="ECO:0007669"/>
    <property type="project" value="TreeGrafter"/>
</dbReference>
<dbReference type="InterPro" id="IPR036866">
    <property type="entry name" value="RibonucZ/Hydroxyglut_hydro"/>
</dbReference>